<feature type="region of interest" description="Disordered" evidence="1">
    <location>
        <begin position="242"/>
        <end position="263"/>
    </location>
</feature>
<evidence type="ECO:0000256" key="1">
    <source>
        <dbReference type="SAM" id="MobiDB-lite"/>
    </source>
</evidence>
<evidence type="ECO:0000313" key="2">
    <source>
        <dbReference type="EMBL" id="KZS91152.1"/>
    </source>
</evidence>
<feature type="region of interest" description="Disordered" evidence="1">
    <location>
        <begin position="281"/>
        <end position="303"/>
    </location>
</feature>
<accession>A0A164S4L7</accession>
<feature type="compositionally biased region" description="Polar residues" evidence="1">
    <location>
        <begin position="254"/>
        <end position="263"/>
    </location>
</feature>
<sequence length="521" mass="58486">MLERPDPGTPTSRLGKLEFLITNEYRQRVRARQRALCRSRGVSHTRFIETQRHDFLEFRNFQCEEGGGGKATGVRLVEHEGQYGMQLVHGNHKLYDPRLNKATDLFIRGSKFTLKFDWPGAEDNPLNTVEIEGFGVLRLHLVYQVWRHARDLFDSLQLRQHPGFNSVAPFRLEDLVLHDIQNVAPGIWWPNFSLVTERARDEMFQTPGGMYLPNMYWTRRNLGDFCPQLQIPGIIYADPNVQIQPSSTSHSSSNQQTEAQSSLIRKDSAKPLFTFKPLSTRKGDVNRESASTSKNADPDITNYDIPQPAQIPAIDNIGGPADSIGFTLFDPIILPFYDDGAPITASPRTAQFTEALFGDLPSPHLSTGRESIPGPSTPAQRYHPYRSRVSTPRNRQSQKHAQRELYPHPSLSSFEPELAMHIQAAHDAMPFFGSLAASASTDTYQPFPAFAPHHHAQHDLAHAPSIDALRHYSDQYAEETLSTALAPQRSSFDPSHIAHPTSNLTSMSNIPYASISDAEAF</sequence>
<reference evidence="2 3" key="1">
    <citation type="journal article" date="2016" name="Mol. Biol. Evol.">
        <title>Comparative Genomics of Early-Diverging Mushroom-Forming Fungi Provides Insights into the Origins of Lignocellulose Decay Capabilities.</title>
        <authorList>
            <person name="Nagy L.G."/>
            <person name="Riley R."/>
            <person name="Tritt A."/>
            <person name="Adam C."/>
            <person name="Daum C."/>
            <person name="Floudas D."/>
            <person name="Sun H."/>
            <person name="Yadav J.S."/>
            <person name="Pangilinan J."/>
            <person name="Larsson K.H."/>
            <person name="Matsuura K."/>
            <person name="Barry K."/>
            <person name="Labutti K."/>
            <person name="Kuo R."/>
            <person name="Ohm R.A."/>
            <person name="Bhattacharya S.S."/>
            <person name="Shirouzu T."/>
            <person name="Yoshinaga Y."/>
            <person name="Martin F.M."/>
            <person name="Grigoriev I.V."/>
            <person name="Hibbett D.S."/>
        </authorList>
    </citation>
    <scope>NUCLEOTIDE SEQUENCE [LARGE SCALE GENOMIC DNA]</scope>
    <source>
        <strain evidence="2 3">HHB9708</strain>
    </source>
</reference>
<dbReference type="AlphaFoldDB" id="A0A164S4L7"/>
<organism evidence="2 3">
    <name type="scientific">Sistotremastrum niveocremeum HHB9708</name>
    <dbReference type="NCBI Taxonomy" id="1314777"/>
    <lineage>
        <taxon>Eukaryota</taxon>
        <taxon>Fungi</taxon>
        <taxon>Dikarya</taxon>
        <taxon>Basidiomycota</taxon>
        <taxon>Agaricomycotina</taxon>
        <taxon>Agaricomycetes</taxon>
        <taxon>Sistotremastrales</taxon>
        <taxon>Sistotremastraceae</taxon>
        <taxon>Sertulicium</taxon>
        <taxon>Sertulicium niveocremeum</taxon>
    </lineage>
</organism>
<gene>
    <name evidence="2" type="ORF">SISNIDRAFT_457145</name>
</gene>
<keyword evidence="3" id="KW-1185">Reference proteome</keyword>
<proteinExistence type="predicted"/>
<evidence type="ECO:0000313" key="3">
    <source>
        <dbReference type="Proteomes" id="UP000076722"/>
    </source>
</evidence>
<feature type="region of interest" description="Disordered" evidence="1">
    <location>
        <begin position="363"/>
        <end position="408"/>
    </location>
</feature>
<name>A0A164S4L7_9AGAM</name>
<dbReference type="EMBL" id="KV419417">
    <property type="protein sequence ID" value="KZS91152.1"/>
    <property type="molecule type" value="Genomic_DNA"/>
</dbReference>
<protein>
    <submittedName>
        <fullName evidence="2">Uncharacterized protein</fullName>
    </submittedName>
</protein>
<dbReference type="Proteomes" id="UP000076722">
    <property type="component" value="Unassembled WGS sequence"/>
</dbReference>